<feature type="region of interest" description="Disordered" evidence="12">
    <location>
        <begin position="233"/>
        <end position="394"/>
    </location>
</feature>
<comment type="similarity">
    <text evidence="2">Belongs to the krueppel C2H2-type zinc-finger protein family.</text>
</comment>
<evidence type="ECO:0000313" key="16">
    <source>
        <dbReference type="RefSeq" id="XP_032826795.1"/>
    </source>
</evidence>
<feature type="compositionally biased region" description="Low complexity" evidence="12">
    <location>
        <begin position="240"/>
        <end position="255"/>
    </location>
</feature>
<organism evidence="14 15">
    <name type="scientific">Petromyzon marinus</name>
    <name type="common">Sea lamprey</name>
    <dbReference type="NCBI Taxonomy" id="7757"/>
    <lineage>
        <taxon>Eukaryota</taxon>
        <taxon>Metazoa</taxon>
        <taxon>Chordata</taxon>
        <taxon>Craniata</taxon>
        <taxon>Vertebrata</taxon>
        <taxon>Cyclostomata</taxon>
        <taxon>Hyperoartia</taxon>
        <taxon>Petromyzontiformes</taxon>
        <taxon>Petromyzontidae</taxon>
        <taxon>Petromyzon</taxon>
    </lineage>
</organism>
<dbReference type="InterPro" id="IPR013087">
    <property type="entry name" value="Znf_C2H2_type"/>
</dbReference>
<keyword evidence="8" id="KW-0238">DNA-binding</keyword>
<dbReference type="KEGG" id="pmrn:116951966"/>
<dbReference type="SUPFAM" id="SSF57667">
    <property type="entry name" value="beta-beta-alpha zinc fingers"/>
    <property type="match status" value="2"/>
</dbReference>
<feature type="region of interest" description="Disordered" evidence="12">
    <location>
        <begin position="142"/>
        <end position="170"/>
    </location>
</feature>
<feature type="domain" description="C2H2-type" evidence="13">
    <location>
        <begin position="437"/>
        <end position="464"/>
    </location>
</feature>
<evidence type="ECO:0000256" key="9">
    <source>
        <dbReference type="ARBA" id="ARBA00023163"/>
    </source>
</evidence>
<dbReference type="RefSeq" id="XP_032826795.1">
    <property type="nucleotide sequence ID" value="XM_032970904.1"/>
</dbReference>
<keyword evidence="3" id="KW-0479">Metal-binding</keyword>
<dbReference type="Gene3D" id="3.30.160.60">
    <property type="entry name" value="Classic Zinc Finger"/>
    <property type="match status" value="3"/>
</dbReference>
<dbReference type="Pfam" id="PF00096">
    <property type="entry name" value="zf-C2H2"/>
    <property type="match status" value="3"/>
</dbReference>
<dbReference type="RefSeq" id="XP_032826794.1">
    <property type="nucleotide sequence ID" value="XM_032970903.1"/>
</dbReference>
<protein>
    <submittedName>
        <fullName evidence="15 16">Zinc finger protein with KRAB and SCAN domains 1-like</fullName>
    </submittedName>
</protein>
<evidence type="ECO:0000256" key="6">
    <source>
        <dbReference type="ARBA" id="ARBA00022833"/>
    </source>
</evidence>
<dbReference type="FunFam" id="3.30.160.60:FF:002716">
    <property type="entry name" value="Zinc finger protein 212"/>
    <property type="match status" value="1"/>
</dbReference>
<dbReference type="GeneID" id="116951966"/>
<evidence type="ECO:0000256" key="12">
    <source>
        <dbReference type="SAM" id="MobiDB-lite"/>
    </source>
</evidence>
<evidence type="ECO:0000256" key="10">
    <source>
        <dbReference type="ARBA" id="ARBA00023242"/>
    </source>
</evidence>
<dbReference type="GO" id="GO:0008270">
    <property type="term" value="F:zinc ion binding"/>
    <property type="evidence" value="ECO:0007669"/>
    <property type="project" value="UniProtKB-KW"/>
</dbReference>
<dbReference type="PROSITE" id="PS00028">
    <property type="entry name" value="ZINC_FINGER_C2H2_1"/>
    <property type="match status" value="3"/>
</dbReference>
<feature type="domain" description="C2H2-type" evidence="13">
    <location>
        <begin position="409"/>
        <end position="436"/>
    </location>
</feature>
<accession>A0AAJ7TZ87</accession>
<evidence type="ECO:0000313" key="15">
    <source>
        <dbReference type="RefSeq" id="XP_032826794.1"/>
    </source>
</evidence>
<evidence type="ECO:0000256" key="8">
    <source>
        <dbReference type="ARBA" id="ARBA00023125"/>
    </source>
</evidence>
<evidence type="ECO:0000256" key="11">
    <source>
        <dbReference type="PROSITE-ProRule" id="PRU00042"/>
    </source>
</evidence>
<keyword evidence="7" id="KW-0805">Transcription regulation</keyword>
<sequence length="505" mass="54527">MASKVAMSNPHEDFPAWLASQGMKLKFAEAMERDLGITDYEELLACAEDAQVTAELFRFAREKLPFAHYAVLRRIVSGVVMTARGAGKRPRRGRIGGQGQFSPQSAIAVVLEAIVATLNSLSQELLESAKRFTFLDPANHGGLLNDDDDDDDDDGPVDGDEVYLPDDEDEGTAMAGAEWDEENAWTDGSPTTDAATAALGVESRAVAARAARDPGGQQATGMSWRRIKTEAAWKEEAEAEAGSPMVDDAAAVATATDDDPDAADMAGCSSSGYRFLPRRVKSEAFPGEDDEQGVSDDGYHWGGGAQPGLAMPQPNADGHGPRRATSFADNSASSRRRRQQSRPAHRGGKTDKSKMLEELIMAVKGGGSSQQQQQQQQHQQQQHSPSQAAGGDGDEVVGVWWKPSADKPYHCQDCGKTFTQSAQLNMHRRIHTGERPYKCGFCGKAFTQSAHLAQHRRTHTGERPYKCGECGRAFITSSHLSRHRKVHIAALDLAGVPAPANDDTL</sequence>
<dbReference type="SMART" id="SM00355">
    <property type="entry name" value="ZnF_C2H2"/>
    <property type="match status" value="3"/>
</dbReference>
<proteinExistence type="inferred from homology"/>
<keyword evidence="9" id="KW-0804">Transcription</keyword>
<dbReference type="GO" id="GO:0005634">
    <property type="term" value="C:nucleus"/>
    <property type="evidence" value="ECO:0007669"/>
    <property type="project" value="UniProtKB-SubCell"/>
</dbReference>
<feature type="compositionally biased region" description="Low complexity" evidence="12">
    <location>
        <begin position="369"/>
        <end position="387"/>
    </location>
</feature>
<evidence type="ECO:0000256" key="2">
    <source>
        <dbReference type="ARBA" id="ARBA00006991"/>
    </source>
</evidence>
<dbReference type="InterPro" id="IPR036236">
    <property type="entry name" value="Znf_C2H2_sf"/>
</dbReference>
<feature type="compositionally biased region" description="Acidic residues" evidence="12">
    <location>
        <begin position="145"/>
        <end position="170"/>
    </location>
</feature>
<feature type="domain" description="C2H2-type" evidence="13">
    <location>
        <begin position="465"/>
        <end position="487"/>
    </location>
</feature>
<dbReference type="GO" id="GO:0000981">
    <property type="term" value="F:DNA-binding transcription factor activity, RNA polymerase II-specific"/>
    <property type="evidence" value="ECO:0007669"/>
    <property type="project" value="TreeGrafter"/>
</dbReference>
<keyword evidence="5 11" id="KW-0863">Zinc-finger</keyword>
<comment type="subcellular location">
    <subcellularLocation>
        <location evidence="1">Nucleus</location>
    </subcellularLocation>
</comment>
<dbReference type="GO" id="GO:0000978">
    <property type="term" value="F:RNA polymerase II cis-regulatory region sequence-specific DNA binding"/>
    <property type="evidence" value="ECO:0007669"/>
    <property type="project" value="TreeGrafter"/>
</dbReference>
<evidence type="ECO:0000259" key="13">
    <source>
        <dbReference type="PROSITE" id="PS50157"/>
    </source>
</evidence>
<feature type="compositionally biased region" description="Basic and acidic residues" evidence="12">
    <location>
        <begin position="348"/>
        <end position="357"/>
    </location>
</feature>
<dbReference type="FunFam" id="3.30.160.60:FF:001270">
    <property type="entry name" value="zinc finger protein 583 isoform X1"/>
    <property type="match status" value="1"/>
</dbReference>
<dbReference type="PANTHER" id="PTHR23235:SF120">
    <property type="entry name" value="KRUPPEL-LIKE FACTOR 15"/>
    <property type="match status" value="1"/>
</dbReference>
<gene>
    <name evidence="15 16" type="primary">LOC116951966</name>
</gene>
<dbReference type="FunFam" id="3.30.160.60:FF:000281">
    <property type="entry name" value="Zinc finger protein 558 isoform X1"/>
    <property type="match status" value="1"/>
</dbReference>
<name>A0AAJ7TZ87_PETMA</name>
<feature type="compositionally biased region" description="Basic residues" evidence="12">
    <location>
        <begin position="334"/>
        <end position="347"/>
    </location>
</feature>
<reference evidence="15 16" key="1">
    <citation type="submission" date="2025-04" db="UniProtKB">
        <authorList>
            <consortium name="RefSeq"/>
        </authorList>
    </citation>
    <scope>IDENTIFICATION</scope>
    <source>
        <tissue evidence="15 16">Sperm</tissue>
    </source>
</reference>
<keyword evidence="6" id="KW-0862">Zinc</keyword>
<evidence type="ECO:0000256" key="4">
    <source>
        <dbReference type="ARBA" id="ARBA00022737"/>
    </source>
</evidence>
<dbReference type="AlphaFoldDB" id="A0AAJ7TZ87"/>
<evidence type="ECO:0000256" key="3">
    <source>
        <dbReference type="ARBA" id="ARBA00022723"/>
    </source>
</evidence>
<keyword evidence="4" id="KW-0677">Repeat</keyword>
<evidence type="ECO:0000313" key="14">
    <source>
        <dbReference type="Proteomes" id="UP001318040"/>
    </source>
</evidence>
<evidence type="ECO:0000256" key="7">
    <source>
        <dbReference type="ARBA" id="ARBA00023015"/>
    </source>
</evidence>
<dbReference type="PROSITE" id="PS50157">
    <property type="entry name" value="ZINC_FINGER_C2H2_2"/>
    <property type="match status" value="3"/>
</dbReference>
<dbReference type="PANTHER" id="PTHR23235">
    <property type="entry name" value="KRUEPPEL-LIKE TRANSCRIPTION FACTOR"/>
    <property type="match status" value="1"/>
</dbReference>
<dbReference type="Proteomes" id="UP001318040">
    <property type="component" value="Chromosome 44"/>
</dbReference>
<keyword evidence="14" id="KW-1185">Reference proteome</keyword>
<evidence type="ECO:0000256" key="1">
    <source>
        <dbReference type="ARBA" id="ARBA00004123"/>
    </source>
</evidence>
<keyword evidence="10" id="KW-0539">Nucleus</keyword>
<evidence type="ECO:0000256" key="5">
    <source>
        <dbReference type="ARBA" id="ARBA00022771"/>
    </source>
</evidence>